<feature type="region of interest" description="Disordered" evidence="1">
    <location>
        <begin position="330"/>
        <end position="489"/>
    </location>
</feature>
<feature type="compositionally biased region" description="Low complexity" evidence="1">
    <location>
        <begin position="330"/>
        <end position="435"/>
    </location>
</feature>
<comment type="caution">
    <text evidence="3">The sequence shown here is derived from an EMBL/GenBank/DDBJ whole genome shotgun (WGS) entry which is preliminary data.</text>
</comment>
<feature type="signal peptide" evidence="2">
    <location>
        <begin position="1"/>
        <end position="21"/>
    </location>
</feature>
<reference evidence="3" key="1">
    <citation type="submission" date="2023-06" db="EMBL/GenBank/DDBJ databases">
        <title>Genome-scale phylogeny and comparative genomics of the fungal order Sordariales.</title>
        <authorList>
            <consortium name="Lawrence Berkeley National Laboratory"/>
            <person name="Hensen N."/>
            <person name="Bonometti L."/>
            <person name="Westerberg I."/>
            <person name="Brannstrom I.O."/>
            <person name="Guillou S."/>
            <person name="Cros-Aarteil S."/>
            <person name="Calhoun S."/>
            <person name="Haridas S."/>
            <person name="Kuo A."/>
            <person name="Mondo S."/>
            <person name="Pangilinan J."/>
            <person name="Riley R."/>
            <person name="Labutti K."/>
            <person name="Andreopoulos B."/>
            <person name="Lipzen A."/>
            <person name="Chen C."/>
            <person name="Yanf M."/>
            <person name="Daum C."/>
            <person name="Ng V."/>
            <person name="Clum A."/>
            <person name="Steindorff A."/>
            <person name="Ohm R."/>
            <person name="Martin F."/>
            <person name="Silar P."/>
            <person name="Natvig D."/>
            <person name="Lalanne C."/>
            <person name="Gautier V."/>
            <person name="Ament-Velasquez S.L."/>
            <person name="Kruys A."/>
            <person name="Hutchinson M.I."/>
            <person name="Powell A.J."/>
            <person name="Barry K."/>
            <person name="Miller A.N."/>
            <person name="Grigoriev I.V."/>
            <person name="Debuchy R."/>
            <person name="Gladieux P."/>
            <person name="Thoren M.H."/>
            <person name="Johannesson H."/>
        </authorList>
    </citation>
    <scope>NUCLEOTIDE SEQUENCE</scope>
    <source>
        <strain evidence="3">CBS 540.89</strain>
    </source>
</reference>
<proteinExistence type="predicted"/>
<protein>
    <recommendedName>
        <fullName evidence="5">Endo-1,3(4)-beta-glucanase</fullName>
    </recommendedName>
</protein>
<evidence type="ECO:0000256" key="1">
    <source>
        <dbReference type="SAM" id="MobiDB-lite"/>
    </source>
</evidence>
<feature type="compositionally biased region" description="Low complexity" evidence="1">
    <location>
        <begin position="451"/>
        <end position="489"/>
    </location>
</feature>
<dbReference type="PANTHER" id="PTHR10963:SF24">
    <property type="entry name" value="GLYCOSIDASE C21B10.07-RELATED"/>
    <property type="match status" value="1"/>
</dbReference>
<keyword evidence="2" id="KW-0732">Signal</keyword>
<evidence type="ECO:0000313" key="4">
    <source>
        <dbReference type="Proteomes" id="UP001172159"/>
    </source>
</evidence>
<keyword evidence="4" id="KW-1185">Reference proteome</keyword>
<name>A0AA40ETK3_9PEZI</name>
<feature type="compositionally biased region" description="Acidic residues" evidence="1">
    <location>
        <begin position="436"/>
        <end position="450"/>
    </location>
</feature>
<sequence length="632" mass="66619">MAPSFTKLGAVALALASSAVATQKNYVLTEEYTPSNLFDNFEFKEFKGFDQDPNRGHVHYQSKAEAIILGLIDEVNTDDVYIGVDSDKIAVVGRESVRIESKNSYSKGLFIAEFSHLPKAVCGAWPAFWLTGEKWPDHGEIDIYEGWNLNPQNKVVGHTNETTAGSCIIDGPASSGTVAYDDCHVEAEGQPLNAGCALDEKNSLFGSDKGGIWATEWTETTFKIWSWARGSEPEDVSAGTPKPATWGKPSFALTPNSCDVARAFKDMRMVLNINFCGDAAGNTWGSGGENSCAAKTGFQECHEYVRWKAGEFEDVYWRVKGINVYQLEDAATSTSTTVSSTSLSTSTTVSTSETVTSTEPTVTETASEEPTASETATEEPTATETATETASEEPTASETEVEESTTATETATITDAPEPTLTTEAPETTTTSSAIDSDDEDDTCEDDETSTSEIVTATETAEPTETVEPTETPEPTETGAPSEETTSAQEFTTSTIFATSTFTVTSCAPSVTSCPGRVVTSVIAIGTTVCPVTPTITATPEPTETATLPEGWTTSTVYSTQIVTVTSCPPEVPNCPGRVVTSVVAVGTTVCPIASATPPFPPAAIPAVSPPASPPAASPPASLKSTPPLPPS</sequence>
<dbReference type="PANTHER" id="PTHR10963">
    <property type="entry name" value="GLYCOSYL HYDROLASE-RELATED"/>
    <property type="match status" value="1"/>
</dbReference>
<dbReference type="Proteomes" id="UP001172159">
    <property type="component" value="Unassembled WGS sequence"/>
</dbReference>
<feature type="chain" id="PRO_5041433769" description="Endo-1,3(4)-beta-glucanase" evidence="2">
    <location>
        <begin position="22"/>
        <end position="632"/>
    </location>
</feature>
<dbReference type="Gene3D" id="2.60.120.200">
    <property type="match status" value="1"/>
</dbReference>
<dbReference type="CDD" id="cd02181">
    <property type="entry name" value="GH16_fungal_Lam16A_glucanase"/>
    <property type="match status" value="1"/>
</dbReference>
<dbReference type="GO" id="GO:0009251">
    <property type="term" value="P:glucan catabolic process"/>
    <property type="evidence" value="ECO:0007669"/>
    <property type="project" value="TreeGrafter"/>
</dbReference>
<evidence type="ECO:0008006" key="5">
    <source>
        <dbReference type="Google" id="ProtNLM"/>
    </source>
</evidence>
<feature type="compositionally biased region" description="Pro residues" evidence="1">
    <location>
        <begin position="602"/>
        <end position="618"/>
    </location>
</feature>
<organism evidence="3 4">
    <name type="scientific">Apiosordaria backusii</name>
    <dbReference type="NCBI Taxonomy" id="314023"/>
    <lineage>
        <taxon>Eukaryota</taxon>
        <taxon>Fungi</taxon>
        <taxon>Dikarya</taxon>
        <taxon>Ascomycota</taxon>
        <taxon>Pezizomycotina</taxon>
        <taxon>Sordariomycetes</taxon>
        <taxon>Sordariomycetidae</taxon>
        <taxon>Sordariales</taxon>
        <taxon>Lasiosphaeriaceae</taxon>
        <taxon>Apiosordaria</taxon>
    </lineage>
</organism>
<dbReference type="EMBL" id="JAUKTV010000002">
    <property type="protein sequence ID" value="KAK0745223.1"/>
    <property type="molecule type" value="Genomic_DNA"/>
</dbReference>
<dbReference type="AlphaFoldDB" id="A0AA40ETK3"/>
<dbReference type="Pfam" id="PF26113">
    <property type="entry name" value="GH16_XgeA"/>
    <property type="match status" value="1"/>
</dbReference>
<gene>
    <name evidence="3" type="ORF">B0T21DRAFT_281819</name>
</gene>
<feature type="region of interest" description="Disordered" evidence="1">
    <location>
        <begin position="602"/>
        <end position="632"/>
    </location>
</feature>
<evidence type="ECO:0000313" key="3">
    <source>
        <dbReference type="EMBL" id="KAK0745223.1"/>
    </source>
</evidence>
<dbReference type="SUPFAM" id="SSF49899">
    <property type="entry name" value="Concanavalin A-like lectins/glucanases"/>
    <property type="match status" value="1"/>
</dbReference>
<dbReference type="InterPro" id="IPR013320">
    <property type="entry name" value="ConA-like_dom_sf"/>
</dbReference>
<dbReference type="InterPro" id="IPR050546">
    <property type="entry name" value="Glycosyl_Hydrlase_16"/>
</dbReference>
<accession>A0AA40ETK3</accession>
<evidence type="ECO:0000256" key="2">
    <source>
        <dbReference type="SAM" id="SignalP"/>
    </source>
</evidence>